<dbReference type="InterPro" id="IPR052306">
    <property type="entry name" value="CYP450_71D"/>
</dbReference>
<reference evidence="8 9" key="1">
    <citation type="journal article" date="2022" name="G3 (Bethesda)">
        <title>Whole-genome sequence and methylome profiling of the almond [Prunus dulcis (Mill.) D.A. Webb] cultivar 'Nonpareil'.</title>
        <authorList>
            <person name="D'Amico-Willman K.M."/>
            <person name="Ouma W.Z."/>
            <person name="Meulia T."/>
            <person name="Sideli G.M."/>
            <person name="Gradziel T.M."/>
            <person name="Fresnedo-Ramirez J."/>
        </authorList>
    </citation>
    <scope>NUCLEOTIDE SEQUENCE [LARGE SCALE GENOMIC DNA]</scope>
    <source>
        <strain evidence="8">Clone GOH B32 T37-40</strain>
    </source>
</reference>
<name>A0AAD4WZ06_PRUDU</name>
<keyword evidence="4" id="KW-0560">Oxidoreductase</keyword>
<dbReference type="InterPro" id="IPR001128">
    <property type="entry name" value="Cyt_P450"/>
</dbReference>
<keyword evidence="9" id="KW-1185">Reference proteome</keyword>
<organism evidence="8 9">
    <name type="scientific">Prunus dulcis</name>
    <name type="common">Almond</name>
    <name type="synonym">Amygdalus dulcis</name>
    <dbReference type="NCBI Taxonomy" id="3755"/>
    <lineage>
        <taxon>Eukaryota</taxon>
        <taxon>Viridiplantae</taxon>
        <taxon>Streptophyta</taxon>
        <taxon>Embryophyta</taxon>
        <taxon>Tracheophyta</taxon>
        <taxon>Spermatophyta</taxon>
        <taxon>Magnoliopsida</taxon>
        <taxon>eudicotyledons</taxon>
        <taxon>Gunneridae</taxon>
        <taxon>Pentapetalae</taxon>
        <taxon>rosids</taxon>
        <taxon>fabids</taxon>
        <taxon>Rosales</taxon>
        <taxon>Rosaceae</taxon>
        <taxon>Amygdaloideae</taxon>
        <taxon>Amygdaleae</taxon>
        <taxon>Prunus</taxon>
    </lineage>
</organism>
<evidence type="ECO:0000256" key="2">
    <source>
        <dbReference type="ARBA" id="ARBA00022617"/>
    </source>
</evidence>
<keyword evidence="5 7" id="KW-0408">Iron</keyword>
<accession>A0AAD4WZ06</accession>
<dbReference type="GO" id="GO:0020037">
    <property type="term" value="F:heme binding"/>
    <property type="evidence" value="ECO:0007669"/>
    <property type="project" value="InterPro"/>
</dbReference>
<comment type="similarity">
    <text evidence="1">Belongs to the cytochrome P450 family.</text>
</comment>
<dbReference type="GO" id="GO:0005506">
    <property type="term" value="F:iron ion binding"/>
    <property type="evidence" value="ECO:0007669"/>
    <property type="project" value="InterPro"/>
</dbReference>
<dbReference type="Proteomes" id="UP001054821">
    <property type="component" value="Chromosome 1"/>
</dbReference>
<proteinExistence type="inferred from homology"/>
<evidence type="ECO:0000313" key="9">
    <source>
        <dbReference type="Proteomes" id="UP001054821"/>
    </source>
</evidence>
<dbReference type="GO" id="GO:0016705">
    <property type="term" value="F:oxidoreductase activity, acting on paired donors, with incorporation or reduction of molecular oxygen"/>
    <property type="evidence" value="ECO:0007669"/>
    <property type="project" value="InterPro"/>
</dbReference>
<dbReference type="PRINTS" id="PR00463">
    <property type="entry name" value="EP450I"/>
</dbReference>
<dbReference type="Pfam" id="PF00067">
    <property type="entry name" value="p450"/>
    <property type="match status" value="1"/>
</dbReference>
<evidence type="ECO:0000313" key="8">
    <source>
        <dbReference type="EMBL" id="KAI5350097.1"/>
    </source>
</evidence>
<evidence type="ECO:0000256" key="5">
    <source>
        <dbReference type="ARBA" id="ARBA00023004"/>
    </source>
</evidence>
<dbReference type="PANTHER" id="PTHR47953:SF5">
    <property type="entry name" value="CYTOCHROME P450 71AV8-LIKE"/>
    <property type="match status" value="1"/>
</dbReference>
<evidence type="ECO:0000256" key="4">
    <source>
        <dbReference type="ARBA" id="ARBA00023002"/>
    </source>
</evidence>
<comment type="cofactor">
    <cofactor evidence="7">
        <name>heme</name>
        <dbReference type="ChEBI" id="CHEBI:30413"/>
    </cofactor>
</comment>
<dbReference type="SUPFAM" id="SSF48264">
    <property type="entry name" value="Cytochrome P450"/>
    <property type="match status" value="1"/>
</dbReference>
<comment type="caution">
    <text evidence="8">The sequence shown here is derived from an EMBL/GenBank/DDBJ whole genome shotgun (WGS) entry which is preliminary data.</text>
</comment>
<dbReference type="PANTHER" id="PTHR47953">
    <property type="entry name" value="OS08G0105600 PROTEIN"/>
    <property type="match status" value="1"/>
</dbReference>
<dbReference type="GO" id="GO:0004497">
    <property type="term" value="F:monooxygenase activity"/>
    <property type="evidence" value="ECO:0007669"/>
    <property type="project" value="UniProtKB-KW"/>
</dbReference>
<evidence type="ECO:0000256" key="1">
    <source>
        <dbReference type="ARBA" id="ARBA00010617"/>
    </source>
</evidence>
<keyword evidence="6" id="KW-0503">Monooxygenase</keyword>
<dbReference type="AlphaFoldDB" id="A0AAD4WZ06"/>
<evidence type="ECO:0000256" key="7">
    <source>
        <dbReference type="PIRSR" id="PIRSR602401-1"/>
    </source>
</evidence>
<dbReference type="InterPro" id="IPR036396">
    <property type="entry name" value="Cyt_P450_sf"/>
</dbReference>
<evidence type="ECO:0000256" key="6">
    <source>
        <dbReference type="ARBA" id="ARBA00023033"/>
    </source>
</evidence>
<protein>
    <submittedName>
        <fullName evidence="8">Uncharacterized protein</fullName>
    </submittedName>
</protein>
<feature type="binding site" description="axial binding residue" evidence="7">
    <location>
        <position position="79"/>
    </location>
    <ligand>
        <name>heme</name>
        <dbReference type="ChEBI" id="CHEBI:30413"/>
    </ligand>
    <ligandPart>
        <name>Fe</name>
        <dbReference type="ChEBI" id="CHEBI:18248"/>
    </ligandPart>
</feature>
<keyword evidence="3 7" id="KW-0479">Metal-binding</keyword>
<dbReference type="EMBL" id="JAJFAZ020000001">
    <property type="protein sequence ID" value="KAI5350097.1"/>
    <property type="molecule type" value="Genomic_DNA"/>
</dbReference>
<gene>
    <name evidence="8" type="ORF">L3X38_002988</name>
</gene>
<sequence length="82" mass="9431">MHTLAPMIIPRETMSHFKIQDSDIDPKTLVFVNGWAIARDLESWKDSEKFIPERFDGSSIDYKGQNFEFLLFGAGRRICPPA</sequence>
<dbReference type="Gene3D" id="1.10.630.10">
    <property type="entry name" value="Cytochrome P450"/>
    <property type="match status" value="1"/>
</dbReference>
<evidence type="ECO:0000256" key="3">
    <source>
        <dbReference type="ARBA" id="ARBA00022723"/>
    </source>
</evidence>
<keyword evidence="2 7" id="KW-0349">Heme</keyword>
<dbReference type="InterPro" id="IPR002401">
    <property type="entry name" value="Cyt_P450_E_grp-I"/>
</dbReference>